<dbReference type="PROSITE" id="PS50076">
    <property type="entry name" value="DNAJ_2"/>
    <property type="match status" value="1"/>
</dbReference>
<dbReference type="SUPFAM" id="SSF49493">
    <property type="entry name" value="HSP40/DnaJ peptide-binding domain"/>
    <property type="match status" value="2"/>
</dbReference>
<dbReference type="PRINTS" id="PR00625">
    <property type="entry name" value="JDOMAIN"/>
</dbReference>
<dbReference type="InterPro" id="IPR008971">
    <property type="entry name" value="HSP40/DnaJ_pept-bd"/>
</dbReference>
<dbReference type="SUPFAM" id="SSF46565">
    <property type="entry name" value="Chaperone J-domain"/>
    <property type="match status" value="1"/>
</dbReference>
<dbReference type="FunFam" id="2.60.260.20:FF:000002">
    <property type="entry name" value="Dnaj homolog subfamily b member"/>
    <property type="match status" value="1"/>
</dbReference>
<dbReference type="FunFam" id="2.60.260.20:FF:000013">
    <property type="entry name" value="DnaJ subfamily B member 11"/>
    <property type="match status" value="1"/>
</dbReference>
<dbReference type="InterPro" id="IPR018253">
    <property type="entry name" value="DnaJ_domain_CS"/>
</dbReference>
<dbReference type="InterPro" id="IPR002939">
    <property type="entry name" value="DnaJ_C"/>
</dbReference>
<dbReference type="PANTHER" id="PTHR24078:SF553">
    <property type="entry name" value="DNAJ HOMOLOG SUBFAMILY B MEMBER 5"/>
    <property type="match status" value="1"/>
</dbReference>
<dbReference type="GO" id="GO:0005829">
    <property type="term" value="C:cytosol"/>
    <property type="evidence" value="ECO:0007669"/>
    <property type="project" value="TreeGrafter"/>
</dbReference>
<sequence>MGLDYYKILGVSRDADEAALKRAYRKLAMRWHPDKNPDNKELADRKFKEVSEAYQVLIDPRKREVYDKFGEEGVKSGMAENGGAGPGGAGGFPGGFGGGGGGMPGANGGTFFFSSGGIPGAASASGGMPGGMGGFGFQDPEELFREFFGGAGGGSSGLGGMFGARPGSGRSRSHLFGGRSGPNLFGSMDTGGMQPGVAPTKAEDHEVPLALSLEEMFTGTQKRIKLTKRIRDATTGQIMPVEKILTIDIRPGFKQGTKIRFAKEGDELDPNQTPADVVLILRQKPHPTFERVGNDLVHNVSVPLKDALCGTEVELTHLDRRRLRIKVPELIAPGHEKRIVGLGMPNSKDPSKRGDMILRFRVQFPSHLSDEQKRQLRAIL</sequence>
<feature type="domain" description="J" evidence="2">
    <location>
        <begin position="4"/>
        <end position="70"/>
    </location>
</feature>
<dbReference type="PANTHER" id="PTHR24078">
    <property type="entry name" value="DNAJ HOMOLOG SUBFAMILY C MEMBER"/>
    <property type="match status" value="1"/>
</dbReference>
<gene>
    <name evidence="3" type="ORF">CDCA_CDCA15G4074</name>
</gene>
<accession>A0AAV9J0M0</accession>
<dbReference type="GO" id="GO:0051082">
    <property type="term" value="F:unfolded protein binding"/>
    <property type="evidence" value="ECO:0007669"/>
    <property type="project" value="InterPro"/>
</dbReference>
<evidence type="ECO:0000313" key="4">
    <source>
        <dbReference type="Proteomes" id="UP001301350"/>
    </source>
</evidence>
<dbReference type="Proteomes" id="UP001301350">
    <property type="component" value="Unassembled WGS sequence"/>
</dbReference>
<evidence type="ECO:0000313" key="3">
    <source>
        <dbReference type="EMBL" id="KAK4538049.1"/>
    </source>
</evidence>
<dbReference type="Pfam" id="PF00226">
    <property type="entry name" value="DnaJ"/>
    <property type="match status" value="1"/>
</dbReference>
<dbReference type="CDD" id="cd06257">
    <property type="entry name" value="DnaJ"/>
    <property type="match status" value="1"/>
</dbReference>
<reference evidence="3 4" key="1">
    <citation type="submission" date="2022-07" db="EMBL/GenBank/DDBJ databases">
        <title>Genome-wide signatures of adaptation to extreme environments.</title>
        <authorList>
            <person name="Cho C.H."/>
            <person name="Yoon H.S."/>
        </authorList>
    </citation>
    <scope>NUCLEOTIDE SEQUENCE [LARGE SCALE GENOMIC DNA]</scope>
    <source>
        <strain evidence="3 4">DBV 063 E5</strain>
    </source>
</reference>
<keyword evidence="4" id="KW-1185">Reference proteome</keyword>
<name>A0AAV9J0M0_CYACA</name>
<dbReference type="Pfam" id="PF01556">
    <property type="entry name" value="DnaJ_C"/>
    <property type="match status" value="1"/>
</dbReference>
<organism evidence="3 4">
    <name type="scientific">Cyanidium caldarium</name>
    <name type="common">Red alga</name>
    <dbReference type="NCBI Taxonomy" id="2771"/>
    <lineage>
        <taxon>Eukaryota</taxon>
        <taxon>Rhodophyta</taxon>
        <taxon>Bangiophyceae</taxon>
        <taxon>Cyanidiales</taxon>
        <taxon>Cyanidiaceae</taxon>
        <taxon>Cyanidium</taxon>
    </lineage>
</organism>
<dbReference type="CDD" id="cd10747">
    <property type="entry name" value="DnaJ_C"/>
    <property type="match status" value="1"/>
</dbReference>
<protein>
    <recommendedName>
        <fullName evidence="2">J domain-containing protein</fullName>
    </recommendedName>
</protein>
<dbReference type="Gene3D" id="1.10.287.110">
    <property type="entry name" value="DnaJ domain"/>
    <property type="match status" value="1"/>
</dbReference>
<evidence type="ECO:0000259" key="2">
    <source>
        <dbReference type="PROSITE" id="PS50076"/>
    </source>
</evidence>
<dbReference type="SMART" id="SM00271">
    <property type="entry name" value="DnaJ"/>
    <property type="match status" value="1"/>
</dbReference>
<dbReference type="GO" id="GO:0051087">
    <property type="term" value="F:protein-folding chaperone binding"/>
    <property type="evidence" value="ECO:0007669"/>
    <property type="project" value="TreeGrafter"/>
</dbReference>
<dbReference type="Gene3D" id="2.60.260.20">
    <property type="entry name" value="Urease metallochaperone UreE, N-terminal domain"/>
    <property type="match status" value="2"/>
</dbReference>
<dbReference type="InterPro" id="IPR036869">
    <property type="entry name" value="J_dom_sf"/>
</dbReference>
<dbReference type="EMBL" id="JANCYW010000015">
    <property type="protein sequence ID" value="KAK4538049.1"/>
    <property type="molecule type" value="Genomic_DNA"/>
</dbReference>
<dbReference type="AlphaFoldDB" id="A0AAV9J0M0"/>
<keyword evidence="1" id="KW-0143">Chaperone</keyword>
<dbReference type="PROSITE" id="PS00636">
    <property type="entry name" value="DNAJ_1"/>
    <property type="match status" value="1"/>
</dbReference>
<proteinExistence type="predicted"/>
<dbReference type="InterPro" id="IPR051339">
    <property type="entry name" value="DnaJ_subfamily_B"/>
</dbReference>
<evidence type="ECO:0000256" key="1">
    <source>
        <dbReference type="ARBA" id="ARBA00023186"/>
    </source>
</evidence>
<dbReference type="GO" id="GO:0006457">
    <property type="term" value="P:protein folding"/>
    <property type="evidence" value="ECO:0007669"/>
    <property type="project" value="InterPro"/>
</dbReference>
<dbReference type="InterPro" id="IPR001623">
    <property type="entry name" value="DnaJ_domain"/>
</dbReference>
<comment type="caution">
    <text evidence="3">The sequence shown here is derived from an EMBL/GenBank/DDBJ whole genome shotgun (WGS) entry which is preliminary data.</text>
</comment>